<dbReference type="GO" id="GO:0015891">
    <property type="term" value="P:siderophore transport"/>
    <property type="evidence" value="ECO:0007669"/>
    <property type="project" value="InterPro"/>
</dbReference>
<dbReference type="Gene3D" id="2.170.130.10">
    <property type="entry name" value="TonB-dependent receptor, plug domain"/>
    <property type="match status" value="1"/>
</dbReference>
<dbReference type="InterPro" id="IPR008969">
    <property type="entry name" value="CarboxyPept-like_regulatory"/>
</dbReference>
<evidence type="ECO:0000256" key="7">
    <source>
        <dbReference type="ARBA" id="ARBA00022729"/>
    </source>
</evidence>
<keyword evidence="19" id="KW-1185">Reference proteome</keyword>
<evidence type="ECO:0000256" key="8">
    <source>
        <dbReference type="ARBA" id="ARBA00023004"/>
    </source>
</evidence>
<keyword evidence="10 15" id="KW-0798">TonB box</keyword>
<feature type="domain" description="TonB-dependent receptor plug" evidence="17">
    <location>
        <begin position="132"/>
        <end position="222"/>
    </location>
</feature>
<evidence type="ECO:0000313" key="19">
    <source>
        <dbReference type="Proteomes" id="UP000232673"/>
    </source>
</evidence>
<dbReference type="RefSeq" id="WP_079714620.1">
    <property type="nucleotide sequence ID" value="NZ_FUZC01000025.1"/>
</dbReference>
<dbReference type="Pfam" id="PF00593">
    <property type="entry name" value="TonB_dep_Rec_b-barrel"/>
    <property type="match status" value="1"/>
</dbReference>
<dbReference type="GO" id="GO:0038023">
    <property type="term" value="F:signaling receptor activity"/>
    <property type="evidence" value="ECO:0007669"/>
    <property type="project" value="InterPro"/>
</dbReference>
<evidence type="ECO:0000256" key="13">
    <source>
        <dbReference type="ARBA" id="ARBA00023237"/>
    </source>
</evidence>
<comment type="subcellular location">
    <subcellularLocation>
        <location evidence="1 14">Cell outer membrane</location>
        <topology evidence="1 14">Multi-pass membrane protein</topology>
    </subcellularLocation>
</comment>
<dbReference type="EMBL" id="LKTS01000022">
    <property type="protein sequence ID" value="PKD18653.1"/>
    <property type="molecule type" value="Genomic_DNA"/>
</dbReference>
<feature type="domain" description="TonB-dependent receptor-like beta-barrel" evidence="16">
    <location>
        <begin position="320"/>
        <end position="742"/>
    </location>
</feature>
<accession>A0A2N0TV76</accession>
<comment type="similarity">
    <text evidence="2 14 15">Belongs to the TonB-dependent receptor family.</text>
</comment>
<evidence type="ECO:0000256" key="6">
    <source>
        <dbReference type="ARBA" id="ARBA00022692"/>
    </source>
</evidence>
<evidence type="ECO:0000256" key="12">
    <source>
        <dbReference type="ARBA" id="ARBA00023170"/>
    </source>
</evidence>
<evidence type="ECO:0000256" key="14">
    <source>
        <dbReference type="PROSITE-ProRule" id="PRU01360"/>
    </source>
</evidence>
<keyword evidence="6 14" id="KW-0812">Transmembrane</keyword>
<keyword evidence="5" id="KW-0410">Iron transport</keyword>
<evidence type="ECO:0000256" key="11">
    <source>
        <dbReference type="ARBA" id="ARBA00023136"/>
    </source>
</evidence>
<reference evidence="18 19" key="1">
    <citation type="submission" date="2015-10" db="EMBL/GenBank/DDBJ databases">
        <title>Draft genome sequence of Salegentibacter salinarum KCTC 12975.</title>
        <authorList>
            <person name="Lin W."/>
            <person name="Zheng Q."/>
        </authorList>
    </citation>
    <scope>NUCLEOTIDE SEQUENCE [LARGE SCALE GENOMIC DNA]</scope>
    <source>
        <strain evidence="18 19">KCTC 12975</strain>
    </source>
</reference>
<evidence type="ECO:0000256" key="10">
    <source>
        <dbReference type="ARBA" id="ARBA00023077"/>
    </source>
</evidence>
<dbReference type="InterPro" id="IPR010105">
    <property type="entry name" value="TonB_sidphr_rcpt"/>
</dbReference>
<proteinExistence type="inferred from homology"/>
<dbReference type="PROSITE" id="PS52016">
    <property type="entry name" value="TONB_DEPENDENT_REC_3"/>
    <property type="match status" value="1"/>
</dbReference>
<evidence type="ECO:0000256" key="1">
    <source>
        <dbReference type="ARBA" id="ARBA00004571"/>
    </source>
</evidence>
<dbReference type="Pfam" id="PF07715">
    <property type="entry name" value="Plug"/>
    <property type="match status" value="1"/>
</dbReference>
<dbReference type="OrthoDB" id="9775095at2"/>
<keyword evidence="9" id="KW-0406">Ion transport</keyword>
<dbReference type="AlphaFoldDB" id="A0A2N0TV76"/>
<dbReference type="PANTHER" id="PTHR32552">
    <property type="entry name" value="FERRICHROME IRON RECEPTOR-RELATED"/>
    <property type="match status" value="1"/>
</dbReference>
<dbReference type="Proteomes" id="UP000232673">
    <property type="component" value="Unassembled WGS sequence"/>
</dbReference>
<evidence type="ECO:0000259" key="16">
    <source>
        <dbReference type="Pfam" id="PF00593"/>
    </source>
</evidence>
<dbReference type="STRING" id="447422.SAMN05660903_03672"/>
<dbReference type="InterPro" id="IPR012910">
    <property type="entry name" value="Plug_dom"/>
</dbReference>
<dbReference type="InterPro" id="IPR037066">
    <property type="entry name" value="Plug_dom_sf"/>
</dbReference>
<evidence type="ECO:0000313" key="18">
    <source>
        <dbReference type="EMBL" id="PKD18653.1"/>
    </source>
</evidence>
<keyword evidence="4 14" id="KW-1134">Transmembrane beta strand</keyword>
<dbReference type="InterPro" id="IPR039426">
    <property type="entry name" value="TonB-dep_rcpt-like"/>
</dbReference>
<evidence type="ECO:0000256" key="15">
    <source>
        <dbReference type="RuleBase" id="RU003357"/>
    </source>
</evidence>
<evidence type="ECO:0000256" key="5">
    <source>
        <dbReference type="ARBA" id="ARBA00022496"/>
    </source>
</evidence>
<dbReference type="SUPFAM" id="SSF56935">
    <property type="entry name" value="Porins"/>
    <property type="match status" value="1"/>
</dbReference>
<dbReference type="SUPFAM" id="SSF49464">
    <property type="entry name" value="Carboxypeptidase regulatory domain-like"/>
    <property type="match status" value="1"/>
</dbReference>
<dbReference type="InterPro" id="IPR000531">
    <property type="entry name" value="Beta-barrel_TonB"/>
</dbReference>
<dbReference type="Gene3D" id="2.40.170.20">
    <property type="entry name" value="TonB-dependent receptor, beta-barrel domain"/>
    <property type="match status" value="1"/>
</dbReference>
<name>A0A2N0TV76_9FLAO</name>
<evidence type="ECO:0000259" key="17">
    <source>
        <dbReference type="Pfam" id="PF07715"/>
    </source>
</evidence>
<evidence type="ECO:0000256" key="4">
    <source>
        <dbReference type="ARBA" id="ARBA00022452"/>
    </source>
</evidence>
<dbReference type="CDD" id="cd01347">
    <property type="entry name" value="ligand_gated_channel"/>
    <property type="match status" value="1"/>
</dbReference>
<dbReference type="InterPro" id="IPR036942">
    <property type="entry name" value="Beta-barrel_TonB_sf"/>
</dbReference>
<keyword evidence="3 14" id="KW-0813">Transport</keyword>
<dbReference type="GO" id="GO:0015344">
    <property type="term" value="F:siderophore uptake transmembrane transporter activity"/>
    <property type="evidence" value="ECO:0007669"/>
    <property type="project" value="TreeGrafter"/>
</dbReference>
<keyword evidence="8" id="KW-0408">Iron</keyword>
<evidence type="ECO:0000256" key="2">
    <source>
        <dbReference type="ARBA" id="ARBA00009810"/>
    </source>
</evidence>
<keyword evidence="13 14" id="KW-0998">Cell outer membrane</keyword>
<dbReference type="GO" id="GO:0009279">
    <property type="term" value="C:cell outer membrane"/>
    <property type="evidence" value="ECO:0007669"/>
    <property type="project" value="UniProtKB-SubCell"/>
</dbReference>
<protein>
    <submittedName>
        <fullName evidence="18">Ferrichrome-iron receptor</fullName>
    </submittedName>
</protein>
<comment type="caution">
    <text evidence="18">The sequence shown here is derived from an EMBL/GenBank/DDBJ whole genome shotgun (WGS) entry which is preliminary data.</text>
</comment>
<evidence type="ECO:0000256" key="9">
    <source>
        <dbReference type="ARBA" id="ARBA00023065"/>
    </source>
</evidence>
<dbReference type="PANTHER" id="PTHR32552:SF68">
    <property type="entry name" value="FERRICHROME OUTER MEMBRANE TRANSPORTER_PHAGE RECEPTOR"/>
    <property type="match status" value="1"/>
</dbReference>
<dbReference type="Gene3D" id="2.60.40.1120">
    <property type="entry name" value="Carboxypeptidase-like, regulatory domain"/>
    <property type="match status" value="1"/>
</dbReference>
<sequence length="768" mass="85744">MKRFLFLSLLLFTSYTYSQQVKLSGKLIDQKDDPIPYANVVLENTNYGTTTNQDGEFEVKARPGTYILVVSSLGYGRFSQKVVLDKTSNDLGTIILTNQTQSLNEVAINSHHINRFSDKRTDYVARMPLENLENPQVYSVISKELMQEQVVTDIGQTVRNATGVVPIIYPSGGLATTFRGFNVGINARNGMETTSGRSGIDIANVERIEILKGPSGTLFGGNVSSFGGVVNLVTKKPMEARKNEISYTTGSYNLNRITADINNPLNKEKTVLFRLNTALNKEKSFLDYGFYDAYLIAPSFLFKASDRLTFTLDTELLNVNSTRNLYNRYAPESGITSPEDLKLDYNKALFHNDADAQTASTKIFAEAKYQLAENWTSSTLFSFVGEDVDHSYQYYATWLSPTVAQRESGNWNSIYNNYTNLQENINGEFSTGNIKHKVLIGASYRSFQSRSEASRTGTIDTIDVSTDFHALRKEDIDPHLVSNYWPGWNAVNSYTLSGYATDVIDWTDRLSTMLSLRIDHFDREAKAGAEGFQQTALSPKLGLVYQVVKDHVSVFGNYMNGFQNQAPRTQPDGSQFVLDPVYAEQSEGGIKAEVFDKKLSATASFYHIAINNAIRTNTDGFAAQDGEQVSKGIDVEVIANPFPGLNIISGYAYNDNRIIKSSDESIEGNKAVDSPENVANFWASYTFQNKLKGLGFGVGGNHVGQSYMFSDNVFSIPAYTVYNASLFYNQPSWRIGLKINNLTDEKYWTFWGVRQVPANFAANLTFRF</sequence>
<gene>
    <name evidence="18" type="ORF">APR41_17815</name>
</gene>
<evidence type="ECO:0000256" key="3">
    <source>
        <dbReference type="ARBA" id="ARBA00022448"/>
    </source>
</evidence>
<keyword evidence="7" id="KW-0732">Signal</keyword>
<organism evidence="18 19">
    <name type="scientific">Salegentibacter salinarum</name>
    <dbReference type="NCBI Taxonomy" id="447422"/>
    <lineage>
        <taxon>Bacteria</taxon>
        <taxon>Pseudomonadati</taxon>
        <taxon>Bacteroidota</taxon>
        <taxon>Flavobacteriia</taxon>
        <taxon>Flavobacteriales</taxon>
        <taxon>Flavobacteriaceae</taxon>
        <taxon>Salegentibacter</taxon>
    </lineage>
</organism>
<dbReference type="NCBIfam" id="TIGR01783">
    <property type="entry name" value="TonB-siderophor"/>
    <property type="match status" value="1"/>
</dbReference>
<dbReference type="Pfam" id="PF13715">
    <property type="entry name" value="CarbopepD_reg_2"/>
    <property type="match status" value="1"/>
</dbReference>
<keyword evidence="12 18" id="KW-0675">Receptor</keyword>
<keyword evidence="11 14" id="KW-0472">Membrane</keyword>